<reference evidence="2 3" key="1">
    <citation type="submission" date="2018-06" db="EMBL/GenBank/DDBJ databases">
        <title>Mucibacter soli gen. nov., sp. nov., a new member of the family Chitinophagaceae producing mucin.</title>
        <authorList>
            <person name="Kim M.-K."/>
            <person name="Park S."/>
            <person name="Kim T.-S."/>
            <person name="Joung Y."/>
            <person name="Han J.-H."/>
            <person name="Kim S.B."/>
        </authorList>
    </citation>
    <scope>NUCLEOTIDE SEQUENCE [LARGE SCALE GENOMIC DNA]</scope>
    <source>
        <strain evidence="2 3">R1-15</strain>
    </source>
</reference>
<accession>A0A2W2AGY9</accession>
<proteinExistence type="predicted"/>
<dbReference type="Proteomes" id="UP000248745">
    <property type="component" value="Unassembled WGS sequence"/>
</dbReference>
<feature type="coiled-coil region" evidence="1">
    <location>
        <begin position="367"/>
        <end position="401"/>
    </location>
</feature>
<name>A0A2W2AGY9_9BACT</name>
<sequence>MELRERNKLLYDRAGFGISLSDYDQPKPIENLTQSLFPKQAAAPLTVVTAAAWAENAPRKEMDPQERKEKRMEMRQLVGDLNLLWLNEMVQTAYPLLEKTSLFWHGHFACRIDNPYFQQDLLQNIRSNALGNFGDLLKAVSKSPAMLSFLNNQQNRKQHPNENFAREVMELFTLGRGHYSEDDVKEAARAFTGWGFDQSGGFVFRERAHDEGRKKFLGKEGNFNGDDILNILLAQKQTSVFITQKLYRYFVSDTRTDERRVNELAKYFYHENYDIGKLLEKMFTEDWFYDDQNIGAKIKSPVELIVGYMRTVPLRFTNEKTPLQLQRILGQLLFAPPNVAGWPGGKNWIDSSSLVIRMRLPEAFLGSKEINLQLKELDTDLAEASEKMEVHTQQFNLARANPDWDNYVNYWKQQAEQTLPKSLAAYLLPFQLPPEKLDVLKKFADKDSSEEYIKSLTILLMEMPEYQLC</sequence>
<dbReference type="OrthoDB" id="9772295at2"/>
<keyword evidence="3" id="KW-1185">Reference proteome</keyword>
<dbReference type="RefSeq" id="WP_111000358.1">
    <property type="nucleotide sequence ID" value="NZ_QKTW01000024.1"/>
</dbReference>
<dbReference type="AlphaFoldDB" id="A0A2W2AGY9"/>
<dbReference type="EMBL" id="QKTW01000024">
    <property type="protein sequence ID" value="PZF71480.1"/>
    <property type="molecule type" value="Genomic_DNA"/>
</dbReference>
<gene>
    <name evidence="2" type="ORF">DN068_18105</name>
</gene>
<protein>
    <submittedName>
        <fullName evidence="2">DUF1800 domain-containing protein</fullName>
    </submittedName>
</protein>
<evidence type="ECO:0000256" key="1">
    <source>
        <dbReference type="SAM" id="Coils"/>
    </source>
</evidence>
<dbReference type="Pfam" id="PF08811">
    <property type="entry name" value="DUF1800"/>
    <property type="match status" value="1"/>
</dbReference>
<comment type="caution">
    <text evidence="2">The sequence shown here is derived from an EMBL/GenBank/DDBJ whole genome shotgun (WGS) entry which is preliminary data.</text>
</comment>
<dbReference type="InterPro" id="IPR014917">
    <property type="entry name" value="DUF1800"/>
</dbReference>
<organism evidence="2 3">
    <name type="scientific">Taibaiella soli</name>
    <dbReference type="NCBI Taxonomy" id="1649169"/>
    <lineage>
        <taxon>Bacteria</taxon>
        <taxon>Pseudomonadati</taxon>
        <taxon>Bacteroidota</taxon>
        <taxon>Chitinophagia</taxon>
        <taxon>Chitinophagales</taxon>
        <taxon>Chitinophagaceae</taxon>
        <taxon>Taibaiella</taxon>
    </lineage>
</organism>
<evidence type="ECO:0000313" key="2">
    <source>
        <dbReference type="EMBL" id="PZF71480.1"/>
    </source>
</evidence>
<evidence type="ECO:0000313" key="3">
    <source>
        <dbReference type="Proteomes" id="UP000248745"/>
    </source>
</evidence>
<keyword evidence="1" id="KW-0175">Coiled coil</keyword>